<dbReference type="EMBL" id="KV933626">
    <property type="protein sequence ID" value="PIO30529.1"/>
    <property type="molecule type" value="Genomic_DNA"/>
</dbReference>
<name>A0A2G9RRJ4_AQUCT</name>
<evidence type="ECO:0000313" key="1">
    <source>
        <dbReference type="EMBL" id="PIO30529.1"/>
    </source>
</evidence>
<dbReference type="OrthoDB" id="195843at2759"/>
<proteinExistence type="predicted"/>
<organism evidence="1">
    <name type="scientific">Aquarana catesbeiana</name>
    <name type="common">American bullfrog</name>
    <name type="synonym">Rana catesbeiana</name>
    <dbReference type="NCBI Taxonomy" id="8400"/>
    <lineage>
        <taxon>Eukaryota</taxon>
        <taxon>Metazoa</taxon>
        <taxon>Chordata</taxon>
        <taxon>Craniata</taxon>
        <taxon>Vertebrata</taxon>
        <taxon>Euteleostomi</taxon>
        <taxon>Amphibia</taxon>
        <taxon>Batrachia</taxon>
        <taxon>Anura</taxon>
        <taxon>Neobatrachia</taxon>
        <taxon>Ranoidea</taxon>
        <taxon>Ranidae</taxon>
        <taxon>Aquarana</taxon>
    </lineage>
</organism>
<dbReference type="AlphaFoldDB" id="A0A2G9RRJ4"/>
<reference evidence="1" key="1">
    <citation type="submission" date="2017-08" db="EMBL/GenBank/DDBJ databases">
        <title>Assembly of the North American Bullfrog Genome.</title>
        <authorList>
            <person name="Warren R.L."/>
            <person name="Vandervalk B.P."/>
            <person name="Kucuk E."/>
            <person name="Birol I."/>
            <person name="Helbing C."/>
            <person name="Pandoh P."/>
            <person name="Behsaz B."/>
            <person name="Mohamadi H."/>
            <person name="Chu J."/>
            <person name="Jackman S."/>
            <person name="Hammond S.A."/>
            <person name="Veldhoen N."/>
            <person name="Kirk H."/>
            <person name="Zhao Y."/>
            <person name="Coope R."/>
            <person name="Pleasance S."/>
            <person name="Moore R."/>
            <person name="Holt R."/>
        </authorList>
    </citation>
    <scope>NUCLEOTIDE SEQUENCE</scope>
    <source>
        <strain evidence="1">Bruno</strain>
        <tissue evidence="1">Liver</tissue>
    </source>
</reference>
<dbReference type="InterPro" id="IPR052270">
    <property type="entry name" value="CACF_protein"/>
</dbReference>
<accession>A0A2G9RRJ4</accession>
<dbReference type="PANTHER" id="PTHR22028">
    <property type="entry name" value="SFI1 SPINDLE BODY DOMAIN-CONTAINING PROTEIN-RELATED"/>
    <property type="match status" value="1"/>
</dbReference>
<gene>
    <name evidence="1" type="ORF">AB205_0075760</name>
</gene>
<protein>
    <recommendedName>
        <fullName evidence="2">Sfi1 spindle body domain-containing protein</fullName>
    </recommendedName>
</protein>
<dbReference type="GO" id="GO:0019902">
    <property type="term" value="F:phosphatase binding"/>
    <property type="evidence" value="ECO:0007669"/>
    <property type="project" value="TreeGrafter"/>
</dbReference>
<evidence type="ECO:0008006" key="2">
    <source>
        <dbReference type="Google" id="ProtNLM"/>
    </source>
</evidence>
<dbReference type="PANTHER" id="PTHR22028:SF4">
    <property type="entry name" value="PROTEIN SFI1 HOMOLOG"/>
    <property type="match status" value="1"/>
</dbReference>
<sequence length="356" mass="43691">MHFRYCQLKTSIRSWLLYMYYRRQKRQQNILAVHFCHENRIRQYFSVWVHVLDEVKKMQAIQEHCDFLARRCVLRRAFTHWKHYMLIASEEVHLLKLAQDHYRLHLMDIGFCALKKNVSIVHTSQKRKEQASHQYQCWLLRRFWTLWQYRLEQKEEERLGSLTVAAHSHCRLLLLQKYFSAWVQYIPLCKFKKVLVTTAESHYAKCLLPRYFDAWRTCAYLQHKGREMEAQAIVFHRSCVQRRVLSTWCEKLNHQKETRLAERMAILHYNWRLLEQYWGSWKRHLIAVQAEHELDVLASEHSWRRQLMHALHTWKKYVQEIKAERSKEDAAMGHHRQHCIKTCWHHWRLVSLLLYS</sequence>